<dbReference type="PANTHER" id="PTHR45641:SF1">
    <property type="entry name" value="AAA+ ATPASE DOMAIN-CONTAINING PROTEIN"/>
    <property type="match status" value="1"/>
</dbReference>
<dbReference type="PROSITE" id="PS51996">
    <property type="entry name" value="TR_MART"/>
    <property type="match status" value="1"/>
</dbReference>
<evidence type="ECO:0000256" key="3">
    <source>
        <dbReference type="PROSITE-ProRule" id="PRU00339"/>
    </source>
</evidence>
<reference evidence="5" key="1">
    <citation type="submission" date="2021-02" db="EMBL/GenBank/DDBJ databases">
        <authorList>
            <person name="Nowell W R."/>
        </authorList>
    </citation>
    <scope>NUCLEOTIDE SEQUENCE</scope>
</reference>
<name>A0A814NMG8_9BILA</name>
<protein>
    <recommendedName>
        <fullName evidence="9">Tetratricopeptide repeat protein</fullName>
    </recommendedName>
</protein>
<evidence type="ECO:0000313" key="7">
    <source>
        <dbReference type="EMBL" id="CAF3860381.1"/>
    </source>
</evidence>
<dbReference type="InterPro" id="IPR011990">
    <property type="entry name" value="TPR-like_helical_dom_sf"/>
</dbReference>
<dbReference type="SUPFAM" id="SSF48452">
    <property type="entry name" value="TPR-like"/>
    <property type="match status" value="2"/>
</dbReference>
<organism evidence="5 8">
    <name type="scientific">Didymodactylos carnosus</name>
    <dbReference type="NCBI Taxonomy" id="1234261"/>
    <lineage>
        <taxon>Eukaryota</taxon>
        <taxon>Metazoa</taxon>
        <taxon>Spiralia</taxon>
        <taxon>Gnathifera</taxon>
        <taxon>Rotifera</taxon>
        <taxon>Eurotatoria</taxon>
        <taxon>Bdelloidea</taxon>
        <taxon>Philodinida</taxon>
        <taxon>Philodinidae</taxon>
        <taxon>Didymodactylos</taxon>
    </lineage>
</organism>
<dbReference type="EMBL" id="CAJNOK010004298">
    <property type="protein sequence ID" value="CAF0933020.1"/>
    <property type="molecule type" value="Genomic_DNA"/>
</dbReference>
<evidence type="ECO:0000256" key="1">
    <source>
        <dbReference type="ARBA" id="ARBA00022737"/>
    </source>
</evidence>
<accession>A0A814NMG8</accession>
<dbReference type="Proteomes" id="UP000681722">
    <property type="component" value="Unassembled WGS sequence"/>
</dbReference>
<keyword evidence="2 3" id="KW-0802">TPR repeat</keyword>
<dbReference type="Proteomes" id="UP000682733">
    <property type="component" value="Unassembled WGS sequence"/>
</dbReference>
<evidence type="ECO:0008006" key="9">
    <source>
        <dbReference type="Google" id="ProtNLM"/>
    </source>
</evidence>
<dbReference type="AlphaFoldDB" id="A0A814NMG8"/>
<dbReference type="SUPFAM" id="SSF56399">
    <property type="entry name" value="ADP-ribosylation"/>
    <property type="match status" value="1"/>
</dbReference>
<dbReference type="PROSITE" id="PS50005">
    <property type="entry name" value="TPR"/>
    <property type="match status" value="3"/>
</dbReference>
<evidence type="ECO:0000313" key="8">
    <source>
        <dbReference type="Proteomes" id="UP000663829"/>
    </source>
</evidence>
<dbReference type="Proteomes" id="UP000663829">
    <property type="component" value="Unassembled WGS sequence"/>
</dbReference>
<feature type="repeat" description="TPR" evidence="3">
    <location>
        <begin position="254"/>
        <end position="287"/>
    </location>
</feature>
<proteinExistence type="predicted"/>
<dbReference type="InterPro" id="IPR019734">
    <property type="entry name" value="TPR_rpt"/>
</dbReference>
<feature type="repeat" description="TPR" evidence="3">
    <location>
        <begin position="212"/>
        <end position="245"/>
    </location>
</feature>
<feature type="repeat" description="TPR" evidence="3">
    <location>
        <begin position="170"/>
        <end position="203"/>
    </location>
</feature>
<dbReference type="Pfam" id="PF13424">
    <property type="entry name" value="TPR_12"/>
    <property type="match status" value="1"/>
</dbReference>
<keyword evidence="8" id="KW-1185">Reference proteome</keyword>
<dbReference type="EMBL" id="CAJOBC010005337">
    <property type="protein sequence ID" value="CAF3860381.1"/>
    <property type="molecule type" value="Genomic_DNA"/>
</dbReference>
<dbReference type="SMART" id="SM00028">
    <property type="entry name" value="TPR"/>
    <property type="match status" value="5"/>
</dbReference>
<dbReference type="EMBL" id="CAJOBA010004301">
    <property type="protein sequence ID" value="CAF3709141.1"/>
    <property type="molecule type" value="Genomic_DNA"/>
</dbReference>
<evidence type="ECO:0000313" key="6">
    <source>
        <dbReference type="EMBL" id="CAF3709141.1"/>
    </source>
</evidence>
<sequence length="588" mass="67152">MIEFMYKERKRLHGDVPQTFYRAVTTDMKIAKGYAEKQHTSNDNEKVLFKIKVEPQQPCTAFAYIDGISFHPEEKEVLFSMGSTFAVDGIVEPKNDETFHRVQLTASEIDKTLVDDICTKVEECSPSSRAVLLAQYLMELGQYRTARKYLSSLLTQACDGGILVNDPNFASIYSCLGMTYARQGLHSDALKAFKQALNVQARLEYSNNNALANIHNNIGLAYIGLNHMDEAEETLVKALRIQLREVNSNQQYLASIYGNIGYVYYKKDDFDKALGAFSKAEKIYKQSSSKIAHDALEQSLIKAEYLTNYGHLLSAQESSLNAQKQYSEALKLYKSIVPADDPKLMQTHMNIMFAHAQNEKYDEVTKRFEESAVQQLVDKQENNMFELNSSQKLFDKAICLWTRSLILQRKARLEQLLPGNTKDLYAIGDIYYELDKLSNAMEKYIVAENKNSDADEDDILEEETISLEESMDILKARISMHRHLAGYHKRKQAYTEAISEMNEILDILKPKLPSSTFDINDKTVLIQENIDASTLIIRLQQLANCYLQLGDIRDTEQDDHNGYKAALSIYMKLVPYDGEIKNNKYICH</sequence>
<dbReference type="EMBL" id="CAJNOQ010005340">
    <property type="protein sequence ID" value="CAF1095140.1"/>
    <property type="molecule type" value="Genomic_DNA"/>
</dbReference>
<evidence type="ECO:0000313" key="5">
    <source>
        <dbReference type="EMBL" id="CAF1095140.1"/>
    </source>
</evidence>
<dbReference type="OrthoDB" id="10052415at2759"/>
<dbReference type="Gene3D" id="3.90.176.10">
    <property type="entry name" value="Toxin ADP-ribosyltransferase, Chain A, domain 1"/>
    <property type="match status" value="1"/>
</dbReference>
<dbReference type="Pfam" id="PF13181">
    <property type="entry name" value="TPR_8"/>
    <property type="match status" value="1"/>
</dbReference>
<dbReference type="PANTHER" id="PTHR45641">
    <property type="entry name" value="TETRATRICOPEPTIDE REPEAT PROTEIN (AFU_ORTHOLOGUE AFUA_6G03870)"/>
    <property type="match status" value="1"/>
</dbReference>
<dbReference type="Gene3D" id="1.25.40.10">
    <property type="entry name" value="Tetratricopeptide repeat domain"/>
    <property type="match status" value="3"/>
</dbReference>
<gene>
    <name evidence="5" type="ORF">GPM918_LOCUS18466</name>
    <name evidence="4" type="ORF">OVA965_LOCUS11236</name>
    <name evidence="7" type="ORF">SRO942_LOCUS18457</name>
    <name evidence="6" type="ORF">TMI583_LOCUS11235</name>
</gene>
<keyword evidence="1" id="KW-0677">Repeat</keyword>
<comment type="caution">
    <text evidence="5">The sequence shown here is derived from an EMBL/GenBank/DDBJ whole genome shotgun (WGS) entry which is preliminary data.</text>
</comment>
<evidence type="ECO:0000313" key="4">
    <source>
        <dbReference type="EMBL" id="CAF0933020.1"/>
    </source>
</evidence>
<dbReference type="Proteomes" id="UP000677228">
    <property type="component" value="Unassembled WGS sequence"/>
</dbReference>
<evidence type="ECO:0000256" key="2">
    <source>
        <dbReference type="ARBA" id="ARBA00022803"/>
    </source>
</evidence>